<evidence type="ECO:0000259" key="6">
    <source>
        <dbReference type="PROSITE" id="PS51387"/>
    </source>
</evidence>
<dbReference type="InterPro" id="IPR050416">
    <property type="entry name" value="FAD-linked_Oxidoreductase"/>
</dbReference>
<evidence type="ECO:0000256" key="4">
    <source>
        <dbReference type="ARBA" id="ARBA00022827"/>
    </source>
</evidence>
<dbReference type="GO" id="GO:0016491">
    <property type="term" value="F:oxidoreductase activity"/>
    <property type="evidence" value="ECO:0007669"/>
    <property type="project" value="UniProtKB-KW"/>
</dbReference>
<evidence type="ECO:0000256" key="2">
    <source>
        <dbReference type="ARBA" id="ARBA00005466"/>
    </source>
</evidence>
<evidence type="ECO:0000313" key="8">
    <source>
        <dbReference type="Proteomes" id="UP000001422"/>
    </source>
</evidence>
<evidence type="ECO:0000313" key="7">
    <source>
        <dbReference type="EMBL" id="CAE07353.1"/>
    </source>
</evidence>
<dbReference type="KEGG" id="syw:SYNW0838"/>
<dbReference type="eggNOG" id="COG0277">
    <property type="taxonomic scope" value="Bacteria"/>
</dbReference>
<dbReference type="PROSITE" id="PS51387">
    <property type="entry name" value="FAD_PCMH"/>
    <property type="match status" value="1"/>
</dbReference>
<keyword evidence="4" id="KW-0274">FAD</keyword>
<dbReference type="STRING" id="84588.SYNW0838"/>
<dbReference type="InterPro" id="IPR006094">
    <property type="entry name" value="Oxid_FAD_bind_N"/>
</dbReference>
<dbReference type="Proteomes" id="UP000001422">
    <property type="component" value="Chromosome"/>
</dbReference>
<dbReference type="GO" id="GO:0071949">
    <property type="term" value="F:FAD binding"/>
    <property type="evidence" value="ECO:0007669"/>
    <property type="project" value="InterPro"/>
</dbReference>
<dbReference type="Pfam" id="PF01565">
    <property type="entry name" value="FAD_binding_4"/>
    <property type="match status" value="1"/>
</dbReference>
<gene>
    <name evidence="7" type="ordered locus">SYNW0838</name>
</gene>
<dbReference type="InterPro" id="IPR016166">
    <property type="entry name" value="FAD-bd_PCMH"/>
</dbReference>
<dbReference type="PANTHER" id="PTHR42973:SF39">
    <property type="entry name" value="FAD-BINDING PCMH-TYPE DOMAIN-CONTAINING PROTEIN"/>
    <property type="match status" value="1"/>
</dbReference>
<dbReference type="HOGENOM" id="CLU_040807_0_0_3"/>
<dbReference type="AlphaFoldDB" id="Q7U7Z0"/>
<feature type="domain" description="FAD-binding PCMH-type" evidence="6">
    <location>
        <begin position="9"/>
        <end position="182"/>
    </location>
</feature>
<evidence type="ECO:0000256" key="5">
    <source>
        <dbReference type="ARBA" id="ARBA00023002"/>
    </source>
</evidence>
<name>Q7U7Z0_PARMW</name>
<dbReference type="Gene3D" id="3.30.465.10">
    <property type="match status" value="1"/>
</dbReference>
<comment type="similarity">
    <text evidence="2">Belongs to the oxygen-dependent FAD-linked oxidoreductase family.</text>
</comment>
<dbReference type="SUPFAM" id="SSF56176">
    <property type="entry name" value="FAD-binding/transporter-associated domain-like"/>
    <property type="match status" value="1"/>
</dbReference>
<accession>Q7U7Z0</accession>
<proteinExistence type="inferred from homology"/>
<keyword evidence="3" id="KW-0285">Flavoprotein</keyword>
<dbReference type="PANTHER" id="PTHR42973">
    <property type="entry name" value="BINDING OXIDOREDUCTASE, PUTATIVE (AFU_ORTHOLOGUE AFUA_1G17690)-RELATED"/>
    <property type="match status" value="1"/>
</dbReference>
<keyword evidence="8" id="KW-1185">Reference proteome</keyword>
<keyword evidence="5" id="KW-0560">Oxidoreductase</keyword>
<evidence type="ECO:0000256" key="1">
    <source>
        <dbReference type="ARBA" id="ARBA00001974"/>
    </source>
</evidence>
<dbReference type="RefSeq" id="WP_011127703.1">
    <property type="nucleotide sequence ID" value="NC_005070.1"/>
</dbReference>
<dbReference type="InterPro" id="IPR016169">
    <property type="entry name" value="FAD-bd_PCMH_sub2"/>
</dbReference>
<organism evidence="7 8">
    <name type="scientific">Parasynechococcus marenigrum (strain WH8102)</name>
    <dbReference type="NCBI Taxonomy" id="84588"/>
    <lineage>
        <taxon>Bacteria</taxon>
        <taxon>Bacillati</taxon>
        <taxon>Cyanobacteriota</taxon>
        <taxon>Cyanophyceae</taxon>
        <taxon>Synechococcales</taxon>
        <taxon>Prochlorococcaceae</taxon>
        <taxon>Parasynechococcus</taxon>
        <taxon>Parasynechococcus marenigrum</taxon>
    </lineage>
</organism>
<reference evidence="7 8" key="1">
    <citation type="journal article" date="2003" name="Nature">
        <title>The genome of a motile marine Synechococcus.</title>
        <authorList>
            <person name="Palenik B."/>
            <person name="Brahamsha B."/>
            <person name="Larimer F."/>
            <person name="Land M."/>
            <person name="Hauser L."/>
            <person name="Chain P."/>
            <person name="Lamerdin J."/>
            <person name="Regala W."/>
            <person name="Allen E.A."/>
            <person name="McCarren J."/>
            <person name="Paulsen I."/>
            <person name="Dufresne A."/>
            <person name="Partensky F."/>
            <person name="Webb E."/>
            <person name="Waterbury J."/>
        </authorList>
    </citation>
    <scope>NUCLEOTIDE SEQUENCE [LARGE SCALE GENOMIC DNA]</scope>
    <source>
        <strain evidence="7 8">WH8102</strain>
    </source>
</reference>
<sequence>MDQLPPSLFNPQAADAEAQGLLQPTAEDLPSLIAGWSGPRPLRVCSGGTSSRAAAEGQWTLDLRRTMTGITWNAADQTVRIGGGCRMGQVLEQLHPLGRTVSAGLSGWPGVGYVLTGGMGPLSREQGLAVDQLQAIAGVWGSGEPFLLRRDHDQASAEWRGLCGAAPFLAVVREVVLATQPLRPLWIKASTGSPDQLPDWLVAAECSDPSTTLQWSWSADGSLRRLQVSGYEQPGWQRIDGLHQLPPLTPPPSGESRLHGEVVGLLGPAHGECWRRLLPELRALMHRCPHGGCSLSSQQLGDATAAVPTEATSFVHRDAVWKPWITAVWPAGDAEARQRSLRWLCELWSVLEPLCPGVHLAQLHDHLPFHQRELELAFGPWLPGLRQLKARRDPDGTLPGL</sequence>
<dbReference type="InterPro" id="IPR036318">
    <property type="entry name" value="FAD-bd_PCMH-like_sf"/>
</dbReference>
<protein>
    <recommendedName>
        <fullName evidence="6">FAD-binding PCMH-type domain-containing protein</fullName>
    </recommendedName>
</protein>
<comment type="cofactor">
    <cofactor evidence="1">
        <name>FAD</name>
        <dbReference type="ChEBI" id="CHEBI:57692"/>
    </cofactor>
</comment>
<dbReference type="Gene3D" id="3.40.462.20">
    <property type="match status" value="1"/>
</dbReference>
<evidence type="ECO:0000256" key="3">
    <source>
        <dbReference type="ARBA" id="ARBA00022630"/>
    </source>
</evidence>
<dbReference type="EMBL" id="BX569691">
    <property type="protein sequence ID" value="CAE07353.1"/>
    <property type="molecule type" value="Genomic_DNA"/>
</dbReference>